<accession>A0ACB9J7Q9</accession>
<dbReference type="Proteomes" id="UP001056120">
    <property type="component" value="Linkage Group LG05"/>
</dbReference>
<evidence type="ECO:0000313" key="2">
    <source>
        <dbReference type="Proteomes" id="UP001056120"/>
    </source>
</evidence>
<organism evidence="1 2">
    <name type="scientific">Smallanthus sonchifolius</name>
    <dbReference type="NCBI Taxonomy" id="185202"/>
    <lineage>
        <taxon>Eukaryota</taxon>
        <taxon>Viridiplantae</taxon>
        <taxon>Streptophyta</taxon>
        <taxon>Embryophyta</taxon>
        <taxon>Tracheophyta</taxon>
        <taxon>Spermatophyta</taxon>
        <taxon>Magnoliopsida</taxon>
        <taxon>eudicotyledons</taxon>
        <taxon>Gunneridae</taxon>
        <taxon>Pentapetalae</taxon>
        <taxon>asterids</taxon>
        <taxon>campanulids</taxon>
        <taxon>Asterales</taxon>
        <taxon>Asteraceae</taxon>
        <taxon>Asteroideae</taxon>
        <taxon>Heliantheae alliance</taxon>
        <taxon>Millerieae</taxon>
        <taxon>Smallanthus</taxon>
    </lineage>
</organism>
<name>A0ACB9J7Q9_9ASTR</name>
<keyword evidence="2" id="KW-1185">Reference proteome</keyword>
<comment type="caution">
    <text evidence="1">The sequence shown here is derived from an EMBL/GenBank/DDBJ whole genome shotgun (WGS) entry which is preliminary data.</text>
</comment>
<proteinExistence type="predicted"/>
<gene>
    <name evidence="1" type="ORF">L1987_16219</name>
</gene>
<reference evidence="1 2" key="2">
    <citation type="journal article" date="2022" name="Mol. Ecol. Resour.">
        <title>The genomes of chicory, endive, great burdock and yacon provide insights into Asteraceae paleo-polyploidization history and plant inulin production.</title>
        <authorList>
            <person name="Fan W."/>
            <person name="Wang S."/>
            <person name="Wang H."/>
            <person name="Wang A."/>
            <person name="Jiang F."/>
            <person name="Liu H."/>
            <person name="Zhao H."/>
            <person name="Xu D."/>
            <person name="Zhang Y."/>
        </authorList>
    </citation>
    <scope>NUCLEOTIDE SEQUENCE [LARGE SCALE GENOMIC DNA]</scope>
    <source>
        <strain evidence="2">cv. Yunnan</strain>
        <tissue evidence="1">Leaves</tissue>
    </source>
</reference>
<protein>
    <submittedName>
        <fullName evidence="1">Uncharacterized protein</fullName>
    </submittedName>
</protein>
<reference evidence="2" key="1">
    <citation type="journal article" date="2022" name="Mol. Ecol. Resour.">
        <title>The genomes of chicory, endive, great burdock and yacon provide insights into Asteraceae palaeo-polyploidization history and plant inulin production.</title>
        <authorList>
            <person name="Fan W."/>
            <person name="Wang S."/>
            <person name="Wang H."/>
            <person name="Wang A."/>
            <person name="Jiang F."/>
            <person name="Liu H."/>
            <person name="Zhao H."/>
            <person name="Xu D."/>
            <person name="Zhang Y."/>
        </authorList>
    </citation>
    <scope>NUCLEOTIDE SEQUENCE [LARGE SCALE GENOMIC DNA]</scope>
    <source>
        <strain evidence="2">cv. Yunnan</strain>
    </source>
</reference>
<evidence type="ECO:0000313" key="1">
    <source>
        <dbReference type="EMBL" id="KAI3816518.1"/>
    </source>
</evidence>
<sequence>MNTAYHPQTGGKSERIIQTMEDMLRACVIDFGGNWDNHLPLIEFSYNNSYHSSIKVEPFEALYGRKCRTPVCLTLERCGNVQKMWKAIALDDVHVDNKLHFTEQSIKILYTRERKLRKKVIPMVLLQWQGRIGADKTWELKEQMRTKYSHLFTS</sequence>
<dbReference type="EMBL" id="CM042022">
    <property type="protein sequence ID" value="KAI3816518.1"/>
    <property type="molecule type" value="Genomic_DNA"/>
</dbReference>